<dbReference type="InterPro" id="IPR040449">
    <property type="entry name" value="Peptidase_S66_N"/>
</dbReference>
<evidence type="ECO:0000313" key="10">
    <source>
        <dbReference type="EMBL" id="QDU32664.1"/>
    </source>
</evidence>
<evidence type="ECO:0000256" key="4">
    <source>
        <dbReference type="ARBA" id="ARBA00022801"/>
    </source>
</evidence>
<evidence type="ECO:0000259" key="8">
    <source>
        <dbReference type="Pfam" id="PF02016"/>
    </source>
</evidence>
<proteinExistence type="inferred from homology"/>
<dbReference type="EMBL" id="CP036425">
    <property type="protein sequence ID" value="QDU32664.1"/>
    <property type="molecule type" value="Genomic_DNA"/>
</dbReference>
<feature type="active site" description="Charge relay system" evidence="6">
    <location>
        <position position="259"/>
    </location>
</feature>
<evidence type="ECO:0000256" key="7">
    <source>
        <dbReference type="SAM" id="SignalP"/>
    </source>
</evidence>
<evidence type="ECO:0000313" key="11">
    <source>
        <dbReference type="Proteomes" id="UP000317369"/>
    </source>
</evidence>
<dbReference type="Proteomes" id="UP000317369">
    <property type="component" value="Chromosome"/>
</dbReference>
<keyword evidence="11" id="KW-1185">Reference proteome</keyword>
<dbReference type="SUPFAM" id="SSF52317">
    <property type="entry name" value="Class I glutamine amidotransferase-like"/>
    <property type="match status" value="1"/>
</dbReference>
<keyword evidence="7" id="KW-0732">Signal</keyword>
<dbReference type="PIRSF" id="PIRSF028757">
    <property type="entry name" value="LD-carboxypeptidase"/>
    <property type="match status" value="1"/>
</dbReference>
<evidence type="ECO:0000256" key="5">
    <source>
        <dbReference type="ARBA" id="ARBA00022825"/>
    </source>
</evidence>
<dbReference type="PANTHER" id="PTHR30237:SF2">
    <property type="entry name" value="MUREIN TETRAPEPTIDE CARBOXYPEPTIDASE"/>
    <property type="match status" value="1"/>
</dbReference>
<dbReference type="GO" id="GO:0004180">
    <property type="term" value="F:carboxypeptidase activity"/>
    <property type="evidence" value="ECO:0007669"/>
    <property type="project" value="UniProtKB-KW"/>
</dbReference>
<name>A0A517YR08_9BACT</name>
<evidence type="ECO:0000256" key="1">
    <source>
        <dbReference type="ARBA" id="ARBA00010233"/>
    </source>
</evidence>
<dbReference type="GO" id="GO:0008236">
    <property type="term" value="F:serine-type peptidase activity"/>
    <property type="evidence" value="ECO:0007669"/>
    <property type="project" value="UniProtKB-KW"/>
</dbReference>
<keyword evidence="3" id="KW-0645">Protease</keyword>
<dbReference type="EC" id="3.4.16.-" evidence="10"/>
<keyword evidence="4 10" id="KW-0378">Hydrolase</keyword>
<dbReference type="InterPro" id="IPR029062">
    <property type="entry name" value="Class_I_gatase-like"/>
</dbReference>
<dbReference type="InterPro" id="IPR027478">
    <property type="entry name" value="LdcA_N"/>
</dbReference>
<feature type="active site" description="Nucleophile" evidence="6">
    <location>
        <position position="147"/>
    </location>
</feature>
<reference evidence="10 11" key="1">
    <citation type="submission" date="2019-02" db="EMBL/GenBank/DDBJ databases">
        <title>Deep-cultivation of Planctomycetes and their phenomic and genomic characterization uncovers novel biology.</title>
        <authorList>
            <person name="Wiegand S."/>
            <person name="Jogler M."/>
            <person name="Boedeker C."/>
            <person name="Pinto D."/>
            <person name="Vollmers J."/>
            <person name="Rivas-Marin E."/>
            <person name="Kohn T."/>
            <person name="Peeters S.H."/>
            <person name="Heuer A."/>
            <person name="Rast P."/>
            <person name="Oberbeckmann S."/>
            <person name="Bunk B."/>
            <person name="Jeske O."/>
            <person name="Meyerdierks A."/>
            <person name="Storesund J.E."/>
            <person name="Kallscheuer N."/>
            <person name="Luecker S."/>
            <person name="Lage O.M."/>
            <person name="Pohl T."/>
            <person name="Merkel B.J."/>
            <person name="Hornburger P."/>
            <person name="Mueller R.-W."/>
            <person name="Bruemmer F."/>
            <person name="Labrenz M."/>
            <person name="Spormann A.M."/>
            <person name="Op den Camp H."/>
            <person name="Overmann J."/>
            <person name="Amann R."/>
            <person name="Jetten M.S.M."/>
            <person name="Mascher T."/>
            <person name="Medema M.H."/>
            <person name="Devos D.P."/>
            <person name="Kaster A.-K."/>
            <person name="Ovreas L."/>
            <person name="Rohde M."/>
            <person name="Galperin M.Y."/>
            <person name="Jogler C."/>
        </authorList>
    </citation>
    <scope>NUCLEOTIDE SEQUENCE [LARGE SCALE GENOMIC DNA]</scope>
    <source>
        <strain evidence="10 11">KS4</strain>
    </source>
</reference>
<feature type="domain" description="LD-carboxypeptidase C-terminal" evidence="9">
    <location>
        <begin position="228"/>
        <end position="342"/>
    </location>
</feature>
<dbReference type="OrthoDB" id="9807329at2"/>
<dbReference type="SUPFAM" id="SSF141986">
    <property type="entry name" value="LD-carboxypeptidase A C-terminal domain-like"/>
    <property type="match status" value="1"/>
</dbReference>
<dbReference type="RefSeq" id="WP_145074602.1">
    <property type="nucleotide sequence ID" value="NZ_CP036425.1"/>
</dbReference>
<dbReference type="Gene3D" id="3.40.50.10740">
    <property type="entry name" value="Class I glutamine amidotransferase-like"/>
    <property type="match status" value="1"/>
</dbReference>
<dbReference type="Gene3D" id="3.50.30.60">
    <property type="entry name" value="LD-carboxypeptidase A C-terminal domain-like"/>
    <property type="match status" value="1"/>
</dbReference>
<dbReference type="InterPro" id="IPR040921">
    <property type="entry name" value="Peptidase_S66C"/>
</dbReference>
<accession>A0A517YR08</accession>
<sequence precursor="true">MGRWMLCVMMCFAVGVLSMSGAAMGHDEDAGIEMKEREWIKPKALRKGDTILFVAPASPMNKQRMERAKARLEAMGFKTKQASDIWRVNGYLAGSDERRAQELMDAFTDPEVDAIFPGTGGYGTTRMLDKLDYEVIRANPKMLIGFSDITGLHLAIGRHSRLITFHTPNTMYGLGSEGNLSDFSAKYFFRAIMAEQYKEGKEGYVIELPKKRPEGMPAIRTLHGGKASGRLVGGNLSLVAATMGTPYEIETKGNILYVEDVGEKTYRLDRMFSTMKLAGRLDELNGVVLCHFTRAGGDEGDQSLDEVLDHYFKDLGIPVIAHFSTGHHKYNASLPNGAMVELDADAQTIRVLENPVELD</sequence>
<dbReference type="Pfam" id="PF17676">
    <property type="entry name" value="Peptidase_S66C"/>
    <property type="match status" value="1"/>
</dbReference>
<dbReference type="AlphaFoldDB" id="A0A517YR08"/>
<dbReference type="KEGG" id="pcor:KS4_06980"/>
<keyword evidence="2 10" id="KW-0121">Carboxypeptidase</keyword>
<dbReference type="Pfam" id="PF02016">
    <property type="entry name" value="Peptidase_S66"/>
    <property type="match status" value="1"/>
</dbReference>
<evidence type="ECO:0000256" key="3">
    <source>
        <dbReference type="ARBA" id="ARBA00022670"/>
    </source>
</evidence>
<feature type="active site" description="Charge relay system" evidence="6">
    <location>
        <position position="327"/>
    </location>
</feature>
<dbReference type="InterPro" id="IPR027461">
    <property type="entry name" value="Carboxypeptidase_A_C_sf"/>
</dbReference>
<keyword evidence="5" id="KW-0720">Serine protease</keyword>
<evidence type="ECO:0000259" key="9">
    <source>
        <dbReference type="Pfam" id="PF17676"/>
    </source>
</evidence>
<evidence type="ECO:0000256" key="2">
    <source>
        <dbReference type="ARBA" id="ARBA00022645"/>
    </source>
</evidence>
<feature type="chain" id="PRO_5022069595" evidence="7">
    <location>
        <begin position="26"/>
        <end position="359"/>
    </location>
</feature>
<feature type="domain" description="LD-carboxypeptidase N-terminal" evidence="8">
    <location>
        <begin position="51"/>
        <end position="166"/>
    </location>
</feature>
<dbReference type="CDD" id="cd07025">
    <property type="entry name" value="Peptidase_S66"/>
    <property type="match status" value="1"/>
</dbReference>
<dbReference type="PANTHER" id="PTHR30237">
    <property type="entry name" value="MURAMOYLTETRAPEPTIDE CARBOXYPEPTIDASE"/>
    <property type="match status" value="1"/>
</dbReference>
<organism evidence="10 11">
    <name type="scientific">Poriferisphaera corsica</name>
    <dbReference type="NCBI Taxonomy" id="2528020"/>
    <lineage>
        <taxon>Bacteria</taxon>
        <taxon>Pseudomonadati</taxon>
        <taxon>Planctomycetota</taxon>
        <taxon>Phycisphaerae</taxon>
        <taxon>Phycisphaerales</taxon>
        <taxon>Phycisphaeraceae</taxon>
        <taxon>Poriferisphaera</taxon>
    </lineage>
</organism>
<protein>
    <submittedName>
        <fullName evidence="10">Putative murein peptide carboxypeptidase</fullName>
        <ecNumber evidence="10">3.4.16.-</ecNumber>
    </submittedName>
</protein>
<dbReference type="GO" id="GO:0006508">
    <property type="term" value="P:proteolysis"/>
    <property type="evidence" value="ECO:0007669"/>
    <property type="project" value="UniProtKB-KW"/>
</dbReference>
<feature type="signal peptide" evidence="7">
    <location>
        <begin position="1"/>
        <end position="25"/>
    </location>
</feature>
<dbReference type="InterPro" id="IPR003507">
    <property type="entry name" value="S66_fam"/>
</dbReference>
<evidence type="ECO:0000256" key="6">
    <source>
        <dbReference type="PIRSR" id="PIRSR028757-1"/>
    </source>
</evidence>
<comment type="similarity">
    <text evidence="1">Belongs to the peptidase S66 family.</text>
</comment>
<gene>
    <name evidence="10" type="primary">ykfA</name>
    <name evidence="10" type="ORF">KS4_06980</name>
</gene>